<dbReference type="RefSeq" id="WP_142258099.1">
    <property type="nucleotide sequence ID" value="NZ_BMPV01000004.1"/>
</dbReference>
<accession>A0A543ITD1</accession>
<gene>
    <name evidence="1" type="ORF">FHX40_0494</name>
</gene>
<reference evidence="1 2" key="1">
    <citation type="submission" date="2019-06" db="EMBL/GenBank/DDBJ databases">
        <title>Sequencing the genomes of 1000 actinobacteria strains.</title>
        <authorList>
            <person name="Klenk H.-P."/>
        </authorList>
    </citation>
    <scope>NUCLEOTIDE SEQUENCE [LARGE SCALE GENOMIC DNA]</scope>
    <source>
        <strain evidence="1 2">DSM 43186</strain>
    </source>
</reference>
<dbReference type="Proteomes" id="UP000319213">
    <property type="component" value="Unassembled WGS sequence"/>
</dbReference>
<comment type="caution">
    <text evidence="1">The sequence shown here is derived from an EMBL/GenBank/DDBJ whole genome shotgun (WGS) entry which is preliminary data.</text>
</comment>
<sequence length="188" mass="19830">MRRVSSRLSSTLVVVAGERAPRVIAGLEGLHNVRTVVRGDRTPAAVTEALTRSAAATYVVHDADPLAAVGDAWTGFFDGVEPVGGLEAAIETTLADLEAGRLVLPDYYIVLDPDELPPTRRHWWLGVLAGAAPARVVPAPASARAVAETLGRLASGRWWPSDLRAWLRELPRTVPDRAGTTAGGGVSA</sequence>
<keyword evidence="2" id="KW-1185">Reference proteome</keyword>
<dbReference type="EMBL" id="VFPQ01000001">
    <property type="protein sequence ID" value="TQM73839.1"/>
    <property type="molecule type" value="Genomic_DNA"/>
</dbReference>
<name>A0A543ITD1_9ACTN</name>
<evidence type="ECO:0000313" key="1">
    <source>
        <dbReference type="EMBL" id="TQM73839.1"/>
    </source>
</evidence>
<proteinExistence type="predicted"/>
<protein>
    <submittedName>
        <fullName evidence="1">Uncharacterized protein</fullName>
    </submittedName>
</protein>
<organism evidence="1 2">
    <name type="scientific">Thermopolyspora flexuosa</name>
    <dbReference type="NCBI Taxonomy" id="103836"/>
    <lineage>
        <taxon>Bacteria</taxon>
        <taxon>Bacillati</taxon>
        <taxon>Actinomycetota</taxon>
        <taxon>Actinomycetes</taxon>
        <taxon>Streptosporangiales</taxon>
        <taxon>Streptosporangiaceae</taxon>
        <taxon>Thermopolyspora</taxon>
    </lineage>
</organism>
<evidence type="ECO:0000313" key="2">
    <source>
        <dbReference type="Proteomes" id="UP000319213"/>
    </source>
</evidence>
<dbReference type="AlphaFoldDB" id="A0A543ITD1"/>
<dbReference type="OrthoDB" id="3620697at2"/>